<feature type="domain" description="Protein FecR C-terminal" evidence="3">
    <location>
        <begin position="258"/>
        <end position="322"/>
    </location>
</feature>
<evidence type="ECO:0000313" key="5">
    <source>
        <dbReference type="Proteomes" id="UP000490535"/>
    </source>
</evidence>
<sequence>MNAKQLRKDMALWIVRLNADDQEERRQAQIEFDLWRNQFPEYQDQLDEMLSFSETMQQLSMTHGISSQNVHHSMQISQQSKTEIQKLFTKVFVLCLSIGTATYFAYHSTIFSYYTADLRTDTGEMQSFTLEDGSKVSLGARSAIKLDFKADKRQIDLVQGDIYIDVAKDPNRPLIIHTPQADYKALGTRFIVNQYPKRSVLNMLHSKVEATALQAAHLSKVVQQGENITADSQGLSQITKIDTASTEFAWQKQQILANGLPLSDLLNRLGRYHHQYLLFNQATLAQYKVSGVINTQQDLEQTLALLATQYPLKIKKIGQHVIAISAE</sequence>
<evidence type="ECO:0000313" key="4">
    <source>
        <dbReference type="EMBL" id="KAF1021796.1"/>
    </source>
</evidence>
<keyword evidence="1" id="KW-0472">Membrane</keyword>
<reference evidence="5" key="1">
    <citation type="journal article" date="2020" name="MBio">
        <title>Horizontal gene transfer to a defensive symbiont with a reduced genome amongst a multipartite beetle microbiome.</title>
        <authorList>
            <person name="Waterworth S.C."/>
            <person name="Florez L.V."/>
            <person name="Rees E.R."/>
            <person name="Hertweck C."/>
            <person name="Kaltenpoth M."/>
            <person name="Kwan J.C."/>
        </authorList>
    </citation>
    <scope>NUCLEOTIDE SEQUENCE [LARGE SCALE GENOMIC DNA]</scope>
</reference>
<feature type="transmembrane region" description="Helical" evidence="1">
    <location>
        <begin position="87"/>
        <end position="106"/>
    </location>
</feature>
<dbReference type="Proteomes" id="UP000490535">
    <property type="component" value="Unassembled WGS sequence"/>
</dbReference>
<dbReference type="EMBL" id="WNDP01000101">
    <property type="protein sequence ID" value="KAF1021796.1"/>
    <property type="molecule type" value="Genomic_DNA"/>
</dbReference>
<name>A0A833PDB7_ACIBZ</name>
<dbReference type="Gene3D" id="3.55.50.30">
    <property type="match status" value="1"/>
</dbReference>
<dbReference type="AlphaFoldDB" id="A0A833PDB7"/>
<dbReference type="GO" id="GO:0016989">
    <property type="term" value="F:sigma factor antagonist activity"/>
    <property type="evidence" value="ECO:0007669"/>
    <property type="project" value="TreeGrafter"/>
</dbReference>
<keyword evidence="1" id="KW-1133">Transmembrane helix</keyword>
<comment type="caution">
    <text evidence="4">The sequence shown here is derived from an EMBL/GenBank/DDBJ whole genome shotgun (WGS) entry which is preliminary data.</text>
</comment>
<dbReference type="PANTHER" id="PTHR30273">
    <property type="entry name" value="PERIPLASMIC SIGNAL SENSOR AND SIGMA FACTOR ACTIVATOR FECR-RELATED"/>
    <property type="match status" value="1"/>
</dbReference>
<organism evidence="4 5">
    <name type="scientific">Acinetobacter bereziniae</name>
    <name type="common">Acinetobacter genomosp. 10</name>
    <dbReference type="NCBI Taxonomy" id="106648"/>
    <lineage>
        <taxon>Bacteria</taxon>
        <taxon>Pseudomonadati</taxon>
        <taxon>Pseudomonadota</taxon>
        <taxon>Gammaproteobacteria</taxon>
        <taxon>Moraxellales</taxon>
        <taxon>Moraxellaceae</taxon>
        <taxon>Acinetobacter</taxon>
    </lineage>
</organism>
<dbReference type="PIRSF" id="PIRSF018266">
    <property type="entry name" value="FecR"/>
    <property type="match status" value="1"/>
</dbReference>
<accession>A0A833PDB7</accession>
<dbReference type="Pfam" id="PF16344">
    <property type="entry name" value="FecR_C"/>
    <property type="match status" value="1"/>
</dbReference>
<dbReference type="InterPro" id="IPR012373">
    <property type="entry name" value="Ferrdict_sens_TM"/>
</dbReference>
<evidence type="ECO:0000256" key="1">
    <source>
        <dbReference type="SAM" id="Phobius"/>
    </source>
</evidence>
<dbReference type="InterPro" id="IPR006860">
    <property type="entry name" value="FecR"/>
</dbReference>
<keyword evidence="1" id="KW-0812">Transmembrane</keyword>
<gene>
    <name evidence="4" type="primary">fecR_6</name>
    <name evidence="4" type="ORF">GAK29_03324</name>
</gene>
<dbReference type="InterPro" id="IPR032508">
    <property type="entry name" value="FecR_C"/>
</dbReference>
<protein>
    <submittedName>
        <fullName evidence="4">Protein FecR</fullName>
    </submittedName>
</protein>
<dbReference type="PANTHER" id="PTHR30273:SF2">
    <property type="entry name" value="PROTEIN FECR"/>
    <property type="match status" value="1"/>
</dbReference>
<feature type="domain" description="FecR protein" evidence="2">
    <location>
        <begin position="117"/>
        <end position="209"/>
    </location>
</feature>
<dbReference type="Gene3D" id="2.60.120.1440">
    <property type="match status" value="1"/>
</dbReference>
<proteinExistence type="predicted"/>
<evidence type="ECO:0000259" key="2">
    <source>
        <dbReference type="Pfam" id="PF04773"/>
    </source>
</evidence>
<dbReference type="Pfam" id="PF04773">
    <property type="entry name" value="FecR"/>
    <property type="match status" value="1"/>
</dbReference>
<evidence type="ECO:0000259" key="3">
    <source>
        <dbReference type="Pfam" id="PF16344"/>
    </source>
</evidence>